<evidence type="ECO:0000313" key="7">
    <source>
        <dbReference type="EnsemblPlants" id="Kaladp0071s0302.1.v1.1"/>
    </source>
</evidence>
<dbReference type="GO" id="GO:0016787">
    <property type="term" value="F:hydrolase activity"/>
    <property type="evidence" value="ECO:0007669"/>
    <property type="project" value="UniProtKB-KW"/>
</dbReference>
<evidence type="ECO:0000256" key="6">
    <source>
        <dbReference type="SAM" id="SignalP"/>
    </source>
</evidence>
<name>A0A7N0UL15_KALFE</name>
<sequence>MPHRIFITVLIVVWAFIVFEDWISTPSCRIVAHSSSPTGQSRIKIDTNDNLKVMMVSNLLLSGSEAGFVDKYFMEYYMSKFFEKSFGSLLPDMLIVLGDVSERGYKMAKSGWYSVLRQFQAVIGPFNELPLHVVLGDRDAGACSQLTRENVDWVAGRFPGLDSAGSGAFRIGNIGFLSLNAVALLCGNNDLRFSTEKRIERERSDIQMELKDMGDMKNEFTPVNLAGDDTKWRGNDMSSGSGPVVLLHFPLHRTAESCAKNSNLVGTQNTVMGKLKSVVGSDLVGNGPYDLLHHLPANATEYIFQALKPRIIFSGHQNGFCTHIYPDSTLEVTVPALSWNARDDPGFILATFKNNGAIVSITQCFLAKESHILAAIASSFILCLLIGTYPKHILPANANSAATTMYNHM</sequence>
<dbReference type="OMA" id="AMTWNAR"/>
<dbReference type="PANTHER" id="PTHR13315">
    <property type="entry name" value="METALLO PHOSPHOESTERASE RELATED"/>
    <property type="match status" value="1"/>
</dbReference>
<dbReference type="InterPro" id="IPR029052">
    <property type="entry name" value="Metallo-depent_PP-like"/>
</dbReference>
<evidence type="ECO:0000256" key="3">
    <source>
        <dbReference type="ARBA" id="ARBA00022801"/>
    </source>
</evidence>
<evidence type="ECO:0000313" key="8">
    <source>
        <dbReference type="Proteomes" id="UP000594263"/>
    </source>
</evidence>
<protein>
    <recommendedName>
        <fullName evidence="9">Metallophosphoesterase 1</fullName>
    </recommendedName>
</protein>
<dbReference type="Proteomes" id="UP000594263">
    <property type="component" value="Unplaced"/>
</dbReference>
<keyword evidence="5" id="KW-0464">Manganese</keyword>
<organism evidence="7 8">
    <name type="scientific">Kalanchoe fedtschenkoi</name>
    <name type="common">Lavender scallops</name>
    <name type="synonym">South American air plant</name>
    <dbReference type="NCBI Taxonomy" id="63787"/>
    <lineage>
        <taxon>Eukaryota</taxon>
        <taxon>Viridiplantae</taxon>
        <taxon>Streptophyta</taxon>
        <taxon>Embryophyta</taxon>
        <taxon>Tracheophyta</taxon>
        <taxon>Spermatophyta</taxon>
        <taxon>Magnoliopsida</taxon>
        <taxon>eudicotyledons</taxon>
        <taxon>Gunneridae</taxon>
        <taxon>Pentapetalae</taxon>
        <taxon>Saxifragales</taxon>
        <taxon>Crassulaceae</taxon>
        <taxon>Kalanchoe</taxon>
    </lineage>
</organism>
<dbReference type="GO" id="GO:0046872">
    <property type="term" value="F:metal ion binding"/>
    <property type="evidence" value="ECO:0007669"/>
    <property type="project" value="UniProtKB-KW"/>
</dbReference>
<accession>A0A7N0UL15</accession>
<dbReference type="Gramene" id="Kaladp0071s0302.1.v1.1">
    <property type="protein sequence ID" value="Kaladp0071s0302.1.v1.1"/>
    <property type="gene ID" value="Kaladp0071s0302.v1.1"/>
</dbReference>
<keyword evidence="6" id="KW-0732">Signal</keyword>
<reference evidence="7" key="1">
    <citation type="submission" date="2021-01" db="UniProtKB">
        <authorList>
            <consortium name="EnsemblPlants"/>
        </authorList>
    </citation>
    <scope>IDENTIFICATION</scope>
</reference>
<keyword evidence="8" id="KW-1185">Reference proteome</keyword>
<feature type="signal peptide" evidence="6">
    <location>
        <begin position="1"/>
        <end position="15"/>
    </location>
</feature>
<comment type="cofactor">
    <cofactor evidence="1">
        <name>Mn(2+)</name>
        <dbReference type="ChEBI" id="CHEBI:29035"/>
    </cofactor>
</comment>
<dbReference type="EnsemblPlants" id="Kaladp0071s0302.1.v1.1">
    <property type="protein sequence ID" value="Kaladp0071s0302.1.v1.1"/>
    <property type="gene ID" value="Kaladp0071s0302.v1.1"/>
</dbReference>
<dbReference type="GO" id="GO:0016020">
    <property type="term" value="C:membrane"/>
    <property type="evidence" value="ECO:0007669"/>
    <property type="project" value="GOC"/>
</dbReference>
<dbReference type="GO" id="GO:0006506">
    <property type="term" value="P:GPI anchor biosynthetic process"/>
    <property type="evidence" value="ECO:0007669"/>
    <property type="project" value="InterPro"/>
</dbReference>
<feature type="chain" id="PRO_5029709257" description="Metallophosphoesterase 1" evidence="6">
    <location>
        <begin position="16"/>
        <end position="409"/>
    </location>
</feature>
<evidence type="ECO:0000256" key="5">
    <source>
        <dbReference type="ARBA" id="ARBA00023211"/>
    </source>
</evidence>
<evidence type="ECO:0000256" key="2">
    <source>
        <dbReference type="ARBA" id="ARBA00022723"/>
    </source>
</evidence>
<dbReference type="AlphaFoldDB" id="A0A7N0UL15"/>
<keyword evidence="4" id="KW-0472">Membrane</keyword>
<proteinExistence type="predicted"/>
<evidence type="ECO:0008006" key="9">
    <source>
        <dbReference type="Google" id="ProtNLM"/>
    </source>
</evidence>
<dbReference type="InterPro" id="IPR033308">
    <property type="entry name" value="PGAP5/Cdc1/Ted1"/>
</dbReference>
<dbReference type="SUPFAM" id="SSF56300">
    <property type="entry name" value="Metallo-dependent phosphatases"/>
    <property type="match status" value="1"/>
</dbReference>
<dbReference type="PANTHER" id="PTHR13315:SF0">
    <property type="entry name" value="METALLOPHOSPHOESTERASE 1"/>
    <property type="match status" value="1"/>
</dbReference>
<evidence type="ECO:0000256" key="4">
    <source>
        <dbReference type="ARBA" id="ARBA00023136"/>
    </source>
</evidence>
<keyword evidence="3" id="KW-0378">Hydrolase</keyword>
<keyword evidence="2" id="KW-0479">Metal-binding</keyword>
<evidence type="ECO:0000256" key="1">
    <source>
        <dbReference type="ARBA" id="ARBA00001936"/>
    </source>
</evidence>